<comment type="caution">
    <text evidence="1">The sequence shown here is derived from an EMBL/GenBank/DDBJ whole genome shotgun (WGS) entry which is preliminary data.</text>
</comment>
<gene>
    <name evidence="1" type="ORF">WM16_30425</name>
</gene>
<name>A0A108D350_9BURK</name>
<protein>
    <submittedName>
        <fullName evidence="1">Uncharacterized protein</fullName>
    </submittedName>
</protein>
<sequence length="63" mass="6934">MAEIAGAEHAQSVRLCVEYAPAQPFDCGRPERAAPELLEAVTAKLDRMRIDRYAAVHRAVQAL</sequence>
<reference evidence="1 2" key="1">
    <citation type="submission" date="2015-11" db="EMBL/GenBank/DDBJ databases">
        <title>Expanding the genomic diversity of Burkholderia species for the development of highly accurate diagnostics.</title>
        <authorList>
            <person name="Sahl J."/>
            <person name="Keim P."/>
            <person name="Wagner D."/>
        </authorList>
    </citation>
    <scope>NUCLEOTIDE SEQUENCE [LARGE SCALE GENOMIC DNA]</scope>
    <source>
        <strain evidence="1 2">MSMB782WGS</strain>
    </source>
</reference>
<accession>A0A108D350</accession>
<dbReference type="RefSeq" id="WP_060231733.1">
    <property type="nucleotide sequence ID" value="NZ_LPLU01000009.1"/>
</dbReference>
<organism evidence="1 2">
    <name type="scientific">Burkholderia ubonensis</name>
    <dbReference type="NCBI Taxonomy" id="101571"/>
    <lineage>
        <taxon>Bacteria</taxon>
        <taxon>Pseudomonadati</taxon>
        <taxon>Pseudomonadota</taxon>
        <taxon>Betaproteobacteria</taxon>
        <taxon>Burkholderiales</taxon>
        <taxon>Burkholderiaceae</taxon>
        <taxon>Burkholderia</taxon>
        <taxon>Burkholderia cepacia complex</taxon>
    </lineage>
</organism>
<evidence type="ECO:0000313" key="2">
    <source>
        <dbReference type="Proteomes" id="UP000065504"/>
    </source>
</evidence>
<evidence type="ECO:0000313" key="1">
    <source>
        <dbReference type="EMBL" id="KWK85701.1"/>
    </source>
</evidence>
<proteinExistence type="predicted"/>
<dbReference type="AlphaFoldDB" id="A0A108D350"/>
<dbReference type="EMBL" id="LPLU01000009">
    <property type="protein sequence ID" value="KWK85701.1"/>
    <property type="molecule type" value="Genomic_DNA"/>
</dbReference>
<dbReference type="Proteomes" id="UP000065504">
    <property type="component" value="Unassembled WGS sequence"/>
</dbReference>